<gene>
    <name evidence="1" type="ORF">I313_02551</name>
</gene>
<organism evidence="1 2">
    <name type="scientific">Cryptococcus deuterogattii Ram5</name>
    <dbReference type="NCBI Taxonomy" id="1296110"/>
    <lineage>
        <taxon>Eukaryota</taxon>
        <taxon>Fungi</taxon>
        <taxon>Dikarya</taxon>
        <taxon>Basidiomycota</taxon>
        <taxon>Agaricomycotina</taxon>
        <taxon>Tremellomycetes</taxon>
        <taxon>Tremellales</taxon>
        <taxon>Cryptococcaceae</taxon>
        <taxon>Cryptococcus</taxon>
        <taxon>Cryptococcus gattii species complex</taxon>
    </lineage>
</organism>
<protein>
    <submittedName>
        <fullName evidence="1">Uncharacterized protein</fullName>
    </submittedName>
</protein>
<dbReference type="AlphaFoldDB" id="A0A0D0TZN7"/>
<evidence type="ECO:0000313" key="1">
    <source>
        <dbReference type="EMBL" id="KIR41423.1"/>
    </source>
</evidence>
<accession>A0A0D0TZN7</accession>
<reference evidence="1 2" key="1">
    <citation type="submission" date="2015-01" db="EMBL/GenBank/DDBJ databases">
        <title>The Genome Sequence of Cryptococcus gattii Ram5.</title>
        <authorList>
            <consortium name="The Broad Institute Genomics Platform"/>
            <person name="Cuomo C."/>
            <person name="Litvintseva A."/>
            <person name="Chen Y."/>
            <person name="Heitman J."/>
            <person name="Sun S."/>
            <person name="Springer D."/>
            <person name="Dromer F."/>
            <person name="Young S."/>
            <person name="Zeng Q."/>
            <person name="Gargeya S."/>
            <person name="Abouelleil A."/>
            <person name="Alvarado L."/>
            <person name="Chapman S.B."/>
            <person name="Gainer-Dewar J."/>
            <person name="Goldberg J."/>
            <person name="Griggs A."/>
            <person name="Gujja S."/>
            <person name="Hansen M."/>
            <person name="Howarth C."/>
            <person name="Imamovic A."/>
            <person name="Larimer J."/>
            <person name="Murphy C."/>
            <person name="Naylor J."/>
            <person name="Pearson M."/>
            <person name="Priest M."/>
            <person name="Roberts A."/>
            <person name="Saif S."/>
            <person name="Shea T."/>
            <person name="Sykes S."/>
            <person name="Wortman J."/>
            <person name="Nusbaum C."/>
            <person name="Birren B."/>
        </authorList>
    </citation>
    <scope>NUCLEOTIDE SEQUENCE [LARGE SCALE GENOMIC DNA]</scope>
    <source>
        <strain evidence="1 2">Ram5</strain>
    </source>
</reference>
<sequence length="115" mass="13235">MSDTRLNTLEKLIQDFTNLNFKLHPEVAQAAANFHIFKHIPDDIRRFGPIYGYWLFPTRASHQTTQSINTNGPLQNQEQVEQMRLIPVTVSFRPWGGGRTRVEAVQKHPLLAQTP</sequence>
<dbReference type="EMBL" id="KN847900">
    <property type="protein sequence ID" value="KIR41423.1"/>
    <property type="molecule type" value="Genomic_DNA"/>
</dbReference>
<keyword evidence="2" id="KW-1185">Reference proteome</keyword>
<evidence type="ECO:0000313" key="2">
    <source>
        <dbReference type="Proteomes" id="UP000053392"/>
    </source>
</evidence>
<dbReference type="OrthoDB" id="3247418at2759"/>
<proteinExistence type="predicted"/>
<dbReference type="Proteomes" id="UP000053392">
    <property type="component" value="Unassembled WGS sequence"/>
</dbReference>
<name>A0A0D0TZN7_9TREE</name>
<dbReference type="HOGENOM" id="CLU_2108899_0_0_1"/>